<protein>
    <recommendedName>
        <fullName evidence="11">Alkaline ceramidase</fullName>
    </recommendedName>
</protein>
<comment type="similarity">
    <text evidence="2">Belongs to the alkaline ceramidase family.</text>
</comment>
<feature type="binding site" evidence="7">
    <location>
        <position position="14"/>
    </location>
    <ligand>
        <name>Ca(2+)</name>
        <dbReference type="ChEBI" id="CHEBI:29108"/>
    </ligand>
</feature>
<evidence type="ECO:0000313" key="10">
    <source>
        <dbReference type="EMBL" id="CAE0666984.1"/>
    </source>
</evidence>
<dbReference type="GO" id="GO:0098542">
    <property type="term" value="P:defense response to other organism"/>
    <property type="evidence" value="ECO:0007669"/>
    <property type="project" value="InterPro"/>
</dbReference>
<evidence type="ECO:0000256" key="7">
    <source>
        <dbReference type="PIRSR" id="PIRSR608901-1"/>
    </source>
</evidence>
<evidence type="ECO:0000256" key="5">
    <source>
        <dbReference type="ARBA" id="ARBA00022989"/>
    </source>
</evidence>
<feature type="transmembrane region" description="Helical" evidence="9">
    <location>
        <begin position="29"/>
        <end position="46"/>
    </location>
</feature>
<dbReference type="GO" id="GO:0016811">
    <property type="term" value="F:hydrolase activity, acting on carbon-nitrogen (but not peptide) bonds, in linear amides"/>
    <property type="evidence" value="ECO:0007669"/>
    <property type="project" value="InterPro"/>
</dbReference>
<comment type="subcellular location">
    <subcellularLocation>
        <location evidence="1">Membrane</location>
        <topology evidence="1">Multi-pass membrane protein</topology>
    </subcellularLocation>
</comment>
<feature type="binding site" evidence="8">
    <location>
        <position position="76"/>
    </location>
    <ligand>
        <name>Zn(2+)</name>
        <dbReference type="ChEBI" id="CHEBI:29105"/>
        <note>catalytic</note>
    </ligand>
</feature>
<dbReference type="PANTHER" id="PTHR46852:SF1">
    <property type="entry name" value="ALKALINE PHYTOCERAMIDASE FAMILY PROTEIN, EXPRESSED"/>
    <property type="match status" value="1"/>
</dbReference>
<keyword evidence="3 9" id="KW-0812">Transmembrane</keyword>
<proteinExistence type="inferred from homology"/>
<feature type="binding site" evidence="7">
    <location>
        <position position="28"/>
    </location>
    <ligand>
        <name>Ca(2+)</name>
        <dbReference type="ChEBI" id="CHEBI:29108"/>
    </ligand>
</feature>
<dbReference type="EMBL" id="HBIV01025932">
    <property type="protein sequence ID" value="CAE0666984.1"/>
    <property type="molecule type" value="Transcribed_RNA"/>
</dbReference>
<feature type="binding site" evidence="8">
    <location>
        <position position="223"/>
    </location>
    <ligand>
        <name>Zn(2+)</name>
        <dbReference type="ChEBI" id="CHEBI:29105"/>
        <note>catalytic</note>
    </ligand>
</feature>
<name>A0A7S3YZH8_9EUKA</name>
<reference evidence="10" key="1">
    <citation type="submission" date="2021-01" db="EMBL/GenBank/DDBJ databases">
        <authorList>
            <person name="Corre E."/>
            <person name="Pelletier E."/>
            <person name="Niang G."/>
            <person name="Scheremetjew M."/>
            <person name="Finn R."/>
            <person name="Kale V."/>
            <person name="Holt S."/>
            <person name="Cochrane G."/>
            <person name="Meng A."/>
            <person name="Brown T."/>
            <person name="Cohen L."/>
        </authorList>
    </citation>
    <scope>NUCLEOTIDE SEQUENCE</scope>
    <source>
        <strain evidence="10">CCCM811</strain>
    </source>
</reference>
<dbReference type="AlphaFoldDB" id="A0A7S3YZH8"/>
<dbReference type="GO" id="GO:0006672">
    <property type="term" value="P:ceramide metabolic process"/>
    <property type="evidence" value="ECO:0007669"/>
    <property type="project" value="InterPro"/>
</dbReference>
<keyword evidence="6 9" id="KW-0472">Membrane</keyword>
<accession>A0A7S3YZH8</accession>
<dbReference type="InterPro" id="IPR044219">
    <property type="entry name" value="ACER_plant"/>
</dbReference>
<keyword evidence="5 9" id="KW-1133">Transmembrane helix</keyword>
<evidence type="ECO:0000256" key="6">
    <source>
        <dbReference type="ARBA" id="ARBA00023136"/>
    </source>
</evidence>
<feature type="transmembrane region" description="Helical" evidence="9">
    <location>
        <begin position="58"/>
        <end position="77"/>
    </location>
</feature>
<evidence type="ECO:0000256" key="4">
    <source>
        <dbReference type="ARBA" id="ARBA00022801"/>
    </source>
</evidence>
<dbReference type="Pfam" id="PF05875">
    <property type="entry name" value="Ceramidase"/>
    <property type="match status" value="1"/>
</dbReference>
<dbReference type="GO" id="GO:0046872">
    <property type="term" value="F:metal ion binding"/>
    <property type="evidence" value="ECO:0007669"/>
    <property type="project" value="UniProtKB-KW"/>
</dbReference>
<evidence type="ECO:0000256" key="9">
    <source>
        <dbReference type="SAM" id="Phobius"/>
    </source>
</evidence>
<dbReference type="GO" id="GO:0006914">
    <property type="term" value="P:autophagy"/>
    <property type="evidence" value="ECO:0007669"/>
    <property type="project" value="InterPro"/>
</dbReference>
<sequence>MAAGSLEQVGAAADPCEPNYRMSAFIAEPFNALSALGLVLAGSNAMHQSRKYNFETRFMVLGFSVVIMGASSMFFHATLSERSKSWEEMAMVWSAFGWVATLMHMSHSTNETPSIAMVAALGCGLWLSQMDLKPEFITIGSHVLLAAFGSAGVYLLHRCVNRFCNLPLFFASERDQVILNPHPSTLKLQLMARWQIGCLLLAFLSLLVPSISCSSTMGSFQPHALWHLLFGLSSHYGLQFAMALRQSILHKAPPATSWSLGGLLGCVVPTEVPSRAMGAQLRWLLKMAGVDHLDPV</sequence>
<keyword evidence="7" id="KW-0106">Calcium</keyword>
<comment type="cofactor">
    <cofactor evidence="8">
        <name>Zn(2+)</name>
        <dbReference type="ChEBI" id="CHEBI:29105"/>
    </cofactor>
</comment>
<evidence type="ECO:0000256" key="8">
    <source>
        <dbReference type="PIRSR" id="PIRSR608901-2"/>
    </source>
</evidence>
<feature type="binding site" evidence="7">
    <location>
        <position position="17"/>
    </location>
    <ligand>
        <name>Ca(2+)</name>
        <dbReference type="ChEBI" id="CHEBI:29108"/>
    </ligand>
</feature>
<feature type="transmembrane region" description="Helical" evidence="9">
    <location>
        <begin position="194"/>
        <end position="212"/>
    </location>
</feature>
<evidence type="ECO:0008006" key="11">
    <source>
        <dbReference type="Google" id="ProtNLM"/>
    </source>
</evidence>
<feature type="binding site" evidence="8">
    <location>
        <position position="227"/>
    </location>
    <ligand>
        <name>Zn(2+)</name>
        <dbReference type="ChEBI" id="CHEBI:29105"/>
        <note>catalytic</note>
    </ligand>
</feature>
<organism evidence="10">
    <name type="scientific">Lotharella globosa</name>
    <dbReference type="NCBI Taxonomy" id="91324"/>
    <lineage>
        <taxon>Eukaryota</taxon>
        <taxon>Sar</taxon>
        <taxon>Rhizaria</taxon>
        <taxon>Cercozoa</taxon>
        <taxon>Chlorarachniophyceae</taxon>
        <taxon>Lotharella</taxon>
    </lineage>
</organism>
<dbReference type="GO" id="GO:0016020">
    <property type="term" value="C:membrane"/>
    <property type="evidence" value="ECO:0007669"/>
    <property type="project" value="UniProtKB-SubCell"/>
</dbReference>
<evidence type="ECO:0000256" key="2">
    <source>
        <dbReference type="ARBA" id="ARBA00009780"/>
    </source>
</evidence>
<dbReference type="GO" id="GO:0009651">
    <property type="term" value="P:response to salt stress"/>
    <property type="evidence" value="ECO:0007669"/>
    <property type="project" value="InterPro"/>
</dbReference>
<gene>
    <name evidence="10" type="ORF">LGLO00237_LOCUS18604</name>
</gene>
<dbReference type="PANTHER" id="PTHR46852">
    <property type="entry name" value="ALKALINE CERAMIDASE"/>
    <property type="match status" value="1"/>
</dbReference>
<evidence type="ECO:0000256" key="3">
    <source>
        <dbReference type="ARBA" id="ARBA00022692"/>
    </source>
</evidence>
<dbReference type="InterPro" id="IPR008901">
    <property type="entry name" value="ACER"/>
</dbReference>
<evidence type="ECO:0000256" key="1">
    <source>
        <dbReference type="ARBA" id="ARBA00004141"/>
    </source>
</evidence>
<feature type="binding site" evidence="7">
    <location>
        <position position="19"/>
    </location>
    <ligand>
        <name>Ca(2+)</name>
        <dbReference type="ChEBI" id="CHEBI:29108"/>
    </ligand>
</feature>
<keyword evidence="8" id="KW-0862">Zinc</keyword>
<feature type="transmembrane region" description="Helical" evidence="9">
    <location>
        <begin position="136"/>
        <end position="156"/>
    </location>
</feature>
<keyword evidence="4" id="KW-0378">Hydrolase</keyword>
<keyword evidence="7" id="KW-0479">Metal-binding</keyword>